<name>A0A5A7UBP9_CUCMM</name>
<keyword evidence="4 6" id="KW-0560">Oxidoreductase</keyword>
<gene>
    <name evidence="9" type="ORF">E5676_scaffold255G008610</name>
    <name evidence="8" type="ORF">E6C27_scaffold120G001860</name>
</gene>
<evidence type="ECO:0000313" key="11">
    <source>
        <dbReference type="Proteomes" id="UP000321947"/>
    </source>
</evidence>
<dbReference type="GO" id="GO:0016491">
    <property type="term" value="F:oxidoreductase activity"/>
    <property type="evidence" value="ECO:0007669"/>
    <property type="project" value="UniProtKB-KW"/>
</dbReference>
<accession>A0A5A7UBP9</accession>
<dbReference type="Proteomes" id="UP000321947">
    <property type="component" value="Unassembled WGS sequence"/>
</dbReference>
<keyword evidence="2 6" id="KW-0479">Metal-binding</keyword>
<evidence type="ECO:0000256" key="3">
    <source>
        <dbReference type="ARBA" id="ARBA00022896"/>
    </source>
</evidence>
<dbReference type="PROSITE" id="PS51471">
    <property type="entry name" value="FE2OG_OXY"/>
    <property type="match status" value="1"/>
</dbReference>
<dbReference type="OrthoDB" id="288590at2759"/>
<dbReference type="GO" id="GO:0031418">
    <property type="term" value="F:L-ascorbic acid binding"/>
    <property type="evidence" value="ECO:0007669"/>
    <property type="project" value="UniProtKB-KW"/>
</dbReference>
<reference evidence="10 11" key="1">
    <citation type="submission" date="2019-08" db="EMBL/GenBank/DDBJ databases">
        <title>Draft genome sequences of two oriental melons (Cucumis melo L. var makuwa).</title>
        <authorList>
            <person name="Kwon S.-Y."/>
        </authorList>
    </citation>
    <scope>NUCLEOTIDE SEQUENCE [LARGE SCALE GENOMIC DNA]</scope>
    <source>
        <strain evidence="11">cv. Chang Bougi</strain>
        <strain evidence="10">cv. SW 3</strain>
        <tissue evidence="8">Leaf</tissue>
    </source>
</reference>
<dbReference type="InterPro" id="IPR026992">
    <property type="entry name" value="DIOX_N"/>
</dbReference>
<evidence type="ECO:0000313" key="10">
    <source>
        <dbReference type="Proteomes" id="UP000321393"/>
    </source>
</evidence>
<comment type="similarity">
    <text evidence="1 6">Belongs to the iron/ascorbate-dependent oxidoreductase family.</text>
</comment>
<dbReference type="Proteomes" id="UP000321393">
    <property type="component" value="Unassembled WGS sequence"/>
</dbReference>
<keyword evidence="5 6" id="KW-0408">Iron</keyword>
<dbReference type="GO" id="GO:0046872">
    <property type="term" value="F:metal ion binding"/>
    <property type="evidence" value="ECO:0007669"/>
    <property type="project" value="UniProtKB-KW"/>
</dbReference>
<dbReference type="EMBL" id="SSTE01010327">
    <property type="protein sequence ID" value="KAA0052580.1"/>
    <property type="molecule type" value="Genomic_DNA"/>
</dbReference>
<dbReference type="PANTHER" id="PTHR47991">
    <property type="entry name" value="OXOGLUTARATE/IRON-DEPENDENT DIOXYGENASE"/>
    <property type="match status" value="1"/>
</dbReference>
<dbReference type="Gene3D" id="2.60.120.330">
    <property type="entry name" value="B-lactam Antibiotic, Isopenicillin N Synthase, Chain"/>
    <property type="match status" value="1"/>
</dbReference>
<comment type="caution">
    <text evidence="8">The sequence shown here is derived from an EMBL/GenBank/DDBJ whole genome shotgun (WGS) entry which is preliminary data.</text>
</comment>
<dbReference type="InterPro" id="IPR027443">
    <property type="entry name" value="IPNS-like_sf"/>
</dbReference>
<keyword evidence="3" id="KW-0847">Vitamin C</keyword>
<feature type="domain" description="Fe2OG dioxygenase" evidence="7">
    <location>
        <begin position="246"/>
        <end position="349"/>
    </location>
</feature>
<dbReference type="FunFam" id="2.60.120.330:FF:000001">
    <property type="entry name" value="Protein SRG1"/>
    <property type="match status" value="1"/>
</dbReference>
<evidence type="ECO:0000256" key="2">
    <source>
        <dbReference type="ARBA" id="ARBA00022723"/>
    </source>
</evidence>
<dbReference type="Pfam" id="PF03171">
    <property type="entry name" value="2OG-FeII_Oxy"/>
    <property type="match status" value="1"/>
</dbReference>
<evidence type="ECO:0000313" key="9">
    <source>
        <dbReference type="EMBL" id="TYK13244.1"/>
    </source>
</evidence>
<dbReference type="InterPro" id="IPR005123">
    <property type="entry name" value="Oxoglu/Fe-dep_dioxygenase_dom"/>
</dbReference>
<evidence type="ECO:0000313" key="8">
    <source>
        <dbReference type="EMBL" id="KAA0052580.1"/>
    </source>
</evidence>
<dbReference type="InterPro" id="IPR050295">
    <property type="entry name" value="Plant_2OG-oxidoreductases"/>
</dbReference>
<organism evidence="8 10">
    <name type="scientific">Cucumis melo var. makuwa</name>
    <name type="common">Oriental melon</name>
    <dbReference type="NCBI Taxonomy" id="1194695"/>
    <lineage>
        <taxon>Eukaryota</taxon>
        <taxon>Viridiplantae</taxon>
        <taxon>Streptophyta</taxon>
        <taxon>Embryophyta</taxon>
        <taxon>Tracheophyta</taxon>
        <taxon>Spermatophyta</taxon>
        <taxon>Magnoliopsida</taxon>
        <taxon>eudicotyledons</taxon>
        <taxon>Gunneridae</taxon>
        <taxon>Pentapetalae</taxon>
        <taxon>rosids</taxon>
        <taxon>fabids</taxon>
        <taxon>Cucurbitales</taxon>
        <taxon>Cucurbitaceae</taxon>
        <taxon>Benincaseae</taxon>
        <taxon>Cucumis</taxon>
    </lineage>
</organism>
<dbReference type="SUPFAM" id="SSF51197">
    <property type="entry name" value="Clavaminate synthase-like"/>
    <property type="match status" value="1"/>
</dbReference>
<dbReference type="InterPro" id="IPR044861">
    <property type="entry name" value="IPNS-like_FE2OG_OXY"/>
</dbReference>
<dbReference type="Pfam" id="PF14226">
    <property type="entry name" value="DIOX_N"/>
    <property type="match status" value="1"/>
</dbReference>
<protein>
    <submittedName>
        <fullName evidence="8">Protein SRG1-like</fullName>
    </submittedName>
</protein>
<dbReference type="AlphaFoldDB" id="A0A5A7UBP9"/>
<proteinExistence type="inferred from homology"/>
<evidence type="ECO:0000256" key="5">
    <source>
        <dbReference type="ARBA" id="ARBA00023004"/>
    </source>
</evidence>
<evidence type="ECO:0000256" key="4">
    <source>
        <dbReference type="ARBA" id="ARBA00023002"/>
    </source>
</evidence>
<evidence type="ECO:0000259" key="7">
    <source>
        <dbReference type="PROSITE" id="PS51471"/>
    </source>
</evidence>
<evidence type="ECO:0000256" key="1">
    <source>
        <dbReference type="ARBA" id="ARBA00008056"/>
    </source>
</evidence>
<sequence>MLINSRLAEGSKVKPPWLPITLPLNSVFVLTFVLTVPWQFGEMETLASKLQLRDSLPVPCVQELAKSSLSTVPLRYVRPDQDPPFEFTDASAEVPVIDMHKLLFSNNFDDSELDKLHHACKDWGFFQVINHGVSDVLVENVKSGIQALFNLPMVEKRKLWQRPGDVEGFGQSFVVSEEQKLNWGDLFGMFILPTYLRKPHLFPNLPLPFRDDLDAYALEIKNLGMKLFDLMAKALEMDSSEMRELYEEGMLSTRMNYYPPCPQPELVMGLNNHSDASAITILLQVNEMEGLQIRKDGRWTPVKPLPNAFVVNIGDVLEIVTNGIYRSIEHRATVNSTKERLSVAMFFSPRLDGEIGPAPSLVTSERSALFKRIGVADFLNEFFKRELNGRSYLDVMRIQEE</sequence>
<dbReference type="EMBL" id="SSTD01010113">
    <property type="protein sequence ID" value="TYK13244.1"/>
    <property type="molecule type" value="Genomic_DNA"/>
</dbReference>
<evidence type="ECO:0000256" key="6">
    <source>
        <dbReference type="RuleBase" id="RU003682"/>
    </source>
</evidence>